<feature type="transmembrane region" description="Helical" evidence="2">
    <location>
        <begin position="79"/>
        <end position="101"/>
    </location>
</feature>
<keyword evidence="2" id="KW-1133">Transmembrane helix</keyword>
<keyword evidence="2" id="KW-0812">Transmembrane</keyword>
<feature type="transmembrane region" description="Helical" evidence="2">
    <location>
        <begin position="20"/>
        <end position="40"/>
    </location>
</feature>
<dbReference type="EMBL" id="CAJPDQ010000001">
    <property type="protein sequence ID" value="CAF9903359.1"/>
    <property type="molecule type" value="Genomic_DNA"/>
</dbReference>
<dbReference type="PANTHER" id="PTHR42109">
    <property type="entry name" value="UNPLACED GENOMIC SCAFFOLD UM_SCAF_CONTIG_1.265, WHOLE GENOME SHOTGUN SEQUENCE"/>
    <property type="match status" value="1"/>
</dbReference>
<gene>
    <name evidence="4" type="ORF">GOMPHAMPRED_000208</name>
</gene>
<evidence type="ECO:0000313" key="5">
    <source>
        <dbReference type="Proteomes" id="UP000664169"/>
    </source>
</evidence>
<reference evidence="4" key="1">
    <citation type="submission" date="2021-03" db="EMBL/GenBank/DDBJ databases">
        <authorList>
            <person name="Tagirdzhanova G."/>
        </authorList>
    </citation>
    <scope>NUCLEOTIDE SEQUENCE</scope>
</reference>
<sequence length="284" mass="31123">MSAAQETMSFPQTSPSRSSLEWFDLVFFAILSQVTLFNLWRHGKQGILGWFMLANFCILKVVGGAMTKSAQNSSQISTYTTGAIITSATLSPLYFAMLGVWHEVAMTYKQNRPFLFGWSLQIIVHLVIASAIALVIVGAAQYNNPTNPTSSAHALEIAGVILFAMAWILFTFMVAALWRTKDLTAMEHRLLYAITICTPLLGLRTLYSILGACINNPSWNFTNGGTIAEKVVLQVLPEVLILIILNIGGVFPSSSETAFGTSSHRRGQGRLKRGSQARNIEMGL</sequence>
<dbReference type="OrthoDB" id="2560628at2759"/>
<organism evidence="4 5">
    <name type="scientific">Gomphillus americanus</name>
    <dbReference type="NCBI Taxonomy" id="1940652"/>
    <lineage>
        <taxon>Eukaryota</taxon>
        <taxon>Fungi</taxon>
        <taxon>Dikarya</taxon>
        <taxon>Ascomycota</taxon>
        <taxon>Pezizomycotina</taxon>
        <taxon>Lecanoromycetes</taxon>
        <taxon>OSLEUM clade</taxon>
        <taxon>Ostropomycetidae</taxon>
        <taxon>Ostropales</taxon>
        <taxon>Graphidaceae</taxon>
        <taxon>Gomphilloideae</taxon>
        <taxon>Gomphillus</taxon>
    </lineage>
</organism>
<feature type="domain" description="DUF7702" evidence="3">
    <location>
        <begin position="23"/>
        <end position="250"/>
    </location>
</feature>
<feature type="transmembrane region" description="Helical" evidence="2">
    <location>
        <begin position="190"/>
        <end position="211"/>
    </location>
</feature>
<name>A0A8H3EDP0_9LECA</name>
<keyword evidence="2" id="KW-0472">Membrane</keyword>
<protein>
    <recommendedName>
        <fullName evidence="3">DUF7702 domain-containing protein</fullName>
    </recommendedName>
</protein>
<comment type="caution">
    <text evidence="4">The sequence shown here is derived from an EMBL/GenBank/DDBJ whole genome shotgun (WGS) entry which is preliminary data.</text>
</comment>
<dbReference type="AlphaFoldDB" id="A0A8H3EDP0"/>
<feature type="transmembrane region" description="Helical" evidence="2">
    <location>
        <begin position="231"/>
        <end position="251"/>
    </location>
</feature>
<evidence type="ECO:0000256" key="1">
    <source>
        <dbReference type="SAM" id="MobiDB-lite"/>
    </source>
</evidence>
<feature type="transmembrane region" description="Helical" evidence="2">
    <location>
        <begin position="157"/>
        <end position="178"/>
    </location>
</feature>
<dbReference type="PANTHER" id="PTHR42109:SF3">
    <property type="entry name" value="INTEGRAL MEMBRANE PROTEIN (AFU_ORTHOLOGUE AFUA_5G00100)"/>
    <property type="match status" value="1"/>
</dbReference>
<feature type="compositionally biased region" description="Basic residues" evidence="1">
    <location>
        <begin position="263"/>
        <end position="275"/>
    </location>
</feature>
<dbReference type="Pfam" id="PF24800">
    <property type="entry name" value="DUF7702"/>
    <property type="match status" value="1"/>
</dbReference>
<evidence type="ECO:0000256" key="2">
    <source>
        <dbReference type="SAM" id="Phobius"/>
    </source>
</evidence>
<keyword evidence="5" id="KW-1185">Reference proteome</keyword>
<proteinExistence type="predicted"/>
<evidence type="ECO:0000313" key="4">
    <source>
        <dbReference type="EMBL" id="CAF9903359.1"/>
    </source>
</evidence>
<dbReference type="InterPro" id="IPR056119">
    <property type="entry name" value="DUF7702"/>
</dbReference>
<accession>A0A8H3EDP0</accession>
<feature type="region of interest" description="Disordered" evidence="1">
    <location>
        <begin position="258"/>
        <end position="284"/>
    </location>
</feature>
<dbReference type="Proteomes" id="UP000664169">
    <property type="component" value="Unassembled WGS sequence"/>
</dbReference>
<feature type="transmembrane region" description="Helical" evidence="2">
    <location>
        <begin position="47"/>
        <end position="67"/>
    </location>
</feature>
<evidence type="ECO:0000259" key="3">
    <source>
        <dbReference type="Pfam" id="PF24800"/>
    </source>
</evidence>
<feature type="transmembrane region" description="Helical" evidence="2">
    <location>
        <begin position="113"/>
        <end position="137"/>
    </location>
</feature>